<evidence type="ECO:0000256" key="10">
    <source>
        <dbReference type="PIRSR" id="PIRSR500134-3"/>
    </source>
</evidence>
<dbReference type="Pfam" id="PF03720">
    <property type="entry name" value="UDPG_MGDP_dh_C"/>
    <property type="match status" value="1"/>
</dbReference>
<dbReference type="SUPFAM" id="SSF51735">
    <property type="entry name" value="NAD(P)-binding Rossmann-fold domains"/>
    <property type="match status" value="1"/>
</dbReference>
<evidence type="ECO:0000313" key="13">
    <source>
        <dbReference type="Proteomes" id="UP000183995"/>
    </source>
</evidence>
<feature type="binding site" evidence="10">
    <location>
        <position position="35"/>
    </location>
    <ligand>
        <name>NAD(+)</name>
        <dbReference type="ChEBI" id="CHEBI:57540"/>
    </ligand>
</feature>
<keyword evidence="13" id="KW-1185">Reference proteome</keyword>
<dbReference type="PANTHER" id="PTHR43750">
    <property type="entry name" value="UDP-GLUCOSE 6-DEHYDROGENASE TUAD"/>
    <property type="match status" value="1"/>
</dbReference>
<dbReference type="SUPFAM" id="SSF48179">
    <property type="entry name" value="6-phosphogluconate dehydrogenase C-terminal domain-like"/>
    <property type="match status" value="1"/>
</dbReference>
<name>A0A1M5Z8E2_9FIRM</name>
<dbReference type="Gene3D" id="1.20.5.100">
    <property type="entry name" value="Cytochrome c1, transmembrane anchor, C-terminal"/>
    <property type="match status" value="1"/>
</dbReference>
<feature type="active site" description="Nucleophile" evidence="8">
    <location>
        <position position="258"/>
    </location>
</feature>
<dbReference type="InterPro" id="IPR014027">
    <property type="entry name" value="UDP-Glc/GDP-Man_DH_C"/>
</dbReference>
<sequence>MDISVAGTGYVGLVTGVCLASRGHKVTCVETDRQKLAALRAGEPPIFEPGLRALMAESAANLTFTDDYAGAYKNAEVIFISVGTPERGDGYANLKYVYDAAEQIAASAESGCTVVMKSTVPMGTCEKLEKFFACHAGENVRIDVASNPEFLSQGTAVRDFLNEQRLVFGVRSASAEKVLRAVYAGFTKPVIVTDPQTAEMIKYASNNFLALKISFINEIANICELVGADVDTVSYGMGLDKRIGEKFLRAGIGYGGSCFPKDTLALHWLAKYHDYELKTVKAAIEVNENQRIRLIKKLRKYHKSVEGLRVAVLGLTFKPGTDDLREAPSVMNINILLEEGAAVTVWDPVAVPRVKAMFGDQVGYADTIERAVEGTDACLVLTEWEEIKNFDLKKFKHLMKTPLILDGRNCFDLRAAAEAGITYDSIGRKRVTPAPDGSCA</sequence>
<dbReference type="Pfam" id="PF00984">
    <property type="entry name" value="UDPG_MGDP_dh"/>
    <property type="match status" value="1"/>
</dbReference>
<dbReference type="InterPro" id="IPR008927">
    <property type="entry name" value="6-PGluconate_DH-like_C_sf"/>
</dbReference>
<dbReference type="STRING" id="1123282.SAMN02745823_03348"/>
<feature type="binding site" evidence="10">
    <location>
        <position position="119"/>
    </location>
    <ligand>
        <name>NAD(+)</name>
        <dbReference type="ChEBI" id="CHEBI:57540"/>
    </ligand>
</feature>
<comment type="catalytic activity">
    <reaction evidence="6 7">
        <text>UDP-alpha-D-glucose + 2 NAD(+) + H2O = UDP-alpha-D-glucuronate + 2 NADH + 3 H(+)</text>
        <dbReference type="Rhea" id="RHEA:23596"/>
        <dbReference type="ChEBI" id="CHEBI:15377"/>
        <dbReference type="ChEBI" id="CHEBI:15378"/>
        <dbReference type="ChEBI" id="CHEBI:57540"/>
        <dbReference type="ChEBI" id="CHEBI:57945"/>
        <dbReference type="ChEBI" id="CHEBI:58052"/>
        <dbReference type="ChEBI" id="CHEBI:58885"/>
        <dbReference type="EC" id="1.1.1.22"/>
    </reaction>
</comment>
<evidence type="ECO:0000256" key="8">
    <source>
        <dbReference type="PIRSR" id="PIRSR500134-1"/>
    </source>
</evidence>
<evidence type="ECO:0000259" key="11">
    <source>
        <dbReference type="SMART" id="SM00984"/>
    </source>
</evidence>
<dbReference type="UniPathway" id="UPA00038">
    <property type="reaction ID" value="UER00491"/>
</dbReference>
<gene>
    <name evidence="12" type="ORF">SAMN02745823_03348</name>
</gene>
<dbReference type="Gene3D" id="3.40.50.720">
    <property type="entry name" value="NAD(P)-binding Rossmann-like Domain"/>
    <property type="match status" value="2"/>
</dbReference>
<dbReference type="InterPro" id="IPR001732">
    <property type="entry name" value="UDP-Glc/GDP-Man_DH_N"/>
</dbReference>
<dbReference type="SUPFAM" id="SSF52413">
    <property type="entry name" value="UDP-glucose/GDP-mannose dehydrogenase C-terminal domain"/>
    <property type="match status" value="1"/>
</dbReference>
<comment type="similarity">
    <text evidence="2 7">Belongs to the UDP-glucose/GDP-mannose dehydrogenase family.</text>
</comment>
<dbReference type="InterPro" id="IPR036291">
    <property type="entry name" value="NAD(P)-bd_dom_sf"/>
</dbReference>
<evidence type="ECO:0000256" key="4">
    <source>
        <dbReference type="ARBA" id="ARBA00023002"/>
    </source>
</evidence>
<feature type="domain" description="UDP-glucose/GDP-mannose dehydrogenase C-terminal" evidence="11">
    <location>
        <begin position="311"/>
        <end position="413"/>
    </location>
</feature>
<dbReference type="GO" id="GO:0000271">
    <property type="term" value="P:polysaccharide biosynthetic process"/>
    <property type="evidence" value="ECO:0007669"/>
    <property type="project" value="InterPro"/>
</dbReference>
<dbReference type="RefSeq" id="WP_073081538.1">
    <property type="nucleotide sequence ID" value="NZ_FQXV01000014.1"/>
</dbReference>
<dbReference type="InterPro" id="IPR028357">
    <property type="entry name" value="UDPglc_DH_bac"/>
</dbReference>
<dbReference type="OrthoDB" id="9803238at2"/>
<keyword evidence="4 7" id="KW-0560">Oxidoreductase</keyword>
<accession>A0A1M5Z8E2</accession>
<dbReference type="NCBIfam" id="TIGR03026">
    <property type="entry name" value="NDP-sugDHase"/>
    <property type="match status" value="1"/>
</dbReference>
<proteinExistence type="inferred from homology"/>
<organism evidence="12 13">
    <name type="scientific">Sporobacter termitidis DSM 10068</name>
    <dbReference type="NCBI Taxonomy" id="1123282"/>
    <lineage>
        <taxon>Bacteria</taxon>
        <taxon>Bacillati</taxon>
        <taxon>Bacillota</taxon>
        <taxon>Clostridia</taxon>
        <taxon>Eubacteriales</taxon>
        <taxon>Oscillospiraceae</taxon>
        <taxon>Sporobacter</taxon>
    </lineage>
</organism>
<evidence type="ECO:0000256" key="6">
    <source>
        <dbReference type="ARBA" id="ARBA00047473"/>
    </source>
</evidence>
<evidence type="ECO:0000256" key="2">
    <source>
        <dbReference type="ARBA" id="ARBA00006601"/>
    </source>
</evidence>
<feature type="binding site" evidence="9">
    <location>
        <begin position="247"/>
        <end position="251"/>
    </location>
    <ligand>
        <name>substrate</name>
    </ligand>
</feature>
<dbReference type="PIRSF" id="PIRSF000124">
    <property type="entry name" value="UDPglc_GDPman_dh"/>
    <property type="match status" value="1"/>
</dbReference>
<feature type="binding site" evidence="10">
    <location>
        <position position="84"/>
    </location>
    <ligand>
        <name>NAD(+)</name>
        <dbReference type="ChEBI" id="CHEBI:57540"/>
    </ligand>
</feature>
<dbReference type="PIRSF" id="PIRSF500134">
    <property type="entry name" value="UDPglc_DH_bac"/>
    <property type="match status" value="1"/>
</dbReference>
<evidence type="ECO:0000256" key="7">
    <source>
        <dbReference type="PIRNR" id="PIRNR000124"/>
    </source>
</evidence>
<dbReference type="GO" id="GO:0003979">
    <property type="term" value="F:UDP-glucose 6-dehydrogenase activity"/>
    <property type="evidence" value="ECO:0007669"/>
    <property type="project" value="UniProtKB-EC"/>
</dbReference>
<feature type="binding site" evidence="9">
    <location>
        <position position="202"/>
    </location>
    <ligand>
        <name>substrate</name>
    </ligand>
</feature>
<evidence type="ECO:0000256" key="3">
    <source>
        <dbReference type="ARBA" id="ARBA00012954"/>
    </source>
</evidence>
<feature type="binding site" evidence="9">
    <location>
        <position position="318"/>
    </location>
    <ligand>
        <name>substrate</name>
    </ligand>
</feature>
<feature type="binding site" evidence="9">
    <location>
        <position position="255"/>
    </location>
    <ligand>
        <name>substrate</name>
    </ligand>
</feature>
<dbReference type="InterPro" id="IPR014026">
    <property type="entry name" value="UDP-Glc/GDP-Man_DH_dimer"/>
</dbReference>
<comment type="pathway">
    <text evidence="1">Nucleotide-sugar biosynthesis; UDP-alpha-D-glucuronate biosynthesis; UDP-alpha-D-glucuronate from UDP-alpha-D-glucose: step 1/1.</text>
</comment>
<dbReference type="Proteomes" id="UP000183995">
    <property type="component" value="Unassembled WGS sequence"/>
</dbReference>
<dbReference type="AlphaFoldDB" id="A0A1M5Z8E2"/>
<evidence type="ECO:0000256" key="9">
    <source>
        <dbReference type="PIRSR" id="PIRSR500134-2"/>
    </source>
</evidence>
<dbReference type="GO" id="GO:0006065">
    <property type="term" value="P:UDP-glucuronate biosynthetic process"/>
    <property type="evidence" value="ECO:0007669"/>
    <property type="project" value="UniProtKB-UniPathway"/>
</dbReference>
<feature type="binding site" evidence="10">
    <location>
        <position position="261"/>
    </location>
    <ligand>
        <name>NAD(+)</name>
        <dbReference type="ChEBI" id="CHEBI:57540"/>
    </ligand>
</feature>
<keyword evidence="5 7" id="KW-0520">NAD</keyword>
<evidence type="ECO:0000256" key="5">
    <source>
        <dbReference type="ARBA" id="ARBA00023027"/>
    </source>
</evidence>
<evidence type="ECO:0000256" key="1">
    <source>
        <dbReference type="ARBA" id="ARBA00004701"/>
    </source>
</evidence>
<feature type="binding site" evidence="10">
    <location>
        <position position="325"/>
    </location>
    <ligand>
        <name>NAD(+)</name>
        <dbReference type="ChEBI" id="CHEBI:57540"/>
    </ligand>
</feature>
<dbReference type="Pfam" id="PF03721">
    <property type="entry name" value="UDPG_MGDP_dh_N"/>
    <property type="match status" value="1"/>
</dbReference>
<evidence type="ECO:0000313" key="12">
    <source>
        <dbReference type="EMBL" id="SHI20163.1"/>
    </source>
</evidence>
<dbReference type="InterPro" id="IPR036220">
    <property type="entry name" value="UDP-Glc/GDP-Man_DH_C_sf"/>
</dbReference>
<dbReference type="SMART" id="SM00984">
    <property type="entry name" value="UDPG_MGDP_dh_C"/>
    <property type="match status" value="1"/>
</dbReference>
<reference evidence="12 13" key="1">
    <citation type="submission" date="2016-11" db="EMBL/GenBank/DDBJ databases">
        <authorList>
            <person name="Jaros S."/>
            <person name="Januszkiewicz K."/>
            <person name="Wedrychowicz H."/>
        </authorList>
    </citation>
    <scope>NUCLEOTIDE SEQUENCE [LARGE SCALE GENOMIC DNA]</scope>
    <source>
        <strain evidence="12 13">DSM 10068</strain>
    </source>
</reference>
<dbReference type="PANTHER" id="PTHR43750:SF3">
    <property type="entry name" value="UDP-GLUCOSE 6-DEHYDROGENASE TUAD"/>
    <property type="match status" value="1"/>
</dbReference>
<dbReference type="GO" id="GO:0051287">
    <property type="term" value="F:NAD binding"/>
    <property type="evidence" value="ECO:0007669"/>
    <property type="project" value="InterPro"/>
</dbReference>
<dbReference type="EMBL" id="FQXV01000014">
    <property type="protein sequence ID" value="SHI20163.1"/>
    <property type="molecule type" value="Genomic_DNA"/>
</dbReference>
<protein>
    <recommendedName>
        <fullName evidence="3 7">UDP-glucose 6-dehydrogenase</fullName>
        <ecNumber evidence="3 7">1.1.1.22</ecNumber>
    </recommendedName>
</protein>
<dbReference type="EC" id="1.1.1.22" evidence="3 7"/>
<dbReference type="InterPro" id="IPR017476">
    <property type="entry name" value="UDP-Glc/GDP-Man"/>
</dbReference>